<proteinExistence type="predicted"/>
<gene>
    <name evidence="4" type="ORF">CAMP_LOCUS1195</name>
</gene>
<name>A0A9P1I4X2_9PELO</name>
<feature type="coiled-coil region" evidence="1">
    <location>
        <begin position="77"/>
        <end position="174"/>
    </location>
</feature>
<feature type="compositionally biased region" description="Basic and acidic residues" evidence="2">
    <location>
        <begin position="203"/>
        <end position="214"/>
    </location>
</feature>
<protein>
    <submittedName>
        <fullName evidence="4">Uncharacterized protein</fullName>
    </submittedName>
</protein>
<keyword evidence="3" id="KW-1133">Transmembrane helix</keyword>
<feature type="region of interest" description="Disordered" evidence="2">
    <location>
        <begin position="190"/>
        <end position="240"/>
    </location>
</feature>
<keyword evidence="5" id="KW-1185">Reference proteome</keyword>
<keyword evidence="1" id="KW-0175">Coiled coil</keyword>
<sequence>MSSRKPLIRSSSHSDRPTKMRNWPLFVFLIGLVLFFYIFYIYQAQSTTLSMANDEIRMLNIQLSNTKTKLVDTLASLESVNAVQRTSEAELDELRKKSEECFGNLRNSKLRLDGLEKDNKENTENNNELQSKLKTAELQITDFERNNTALINMVKAQEELIQQLNQTVAFMKNEKQTQIVAEVQLTSTSTPSALEGQQNQQIAEHENAQNEKLAESTTQKQEQVPEEQEQAQQQQPEVRE</sequence>
<organism evidence="4 5">
    <name type="scientific">Caenorhabditis angaria</name>
    <dbReference type="NCBI Taxonomy" id="860376"/>
    <lineage>
        <taxon>Eukaryota</taxon>
        <taxon>Metazoa</taxon>
        <taxon>Ecdysozoa</taxon>
        <taxon>Nematoda</taxon>
        <taxon>Chromadorea</taxon>
        <taxon>Rhabditida</taxon>
        <taxon>Rhabditina</taxon>
        <taxon>Rhabditomorpha</taxon>
        <taxon>Rhabditoidea</taxon>
        <taxon>Rhabditidae</taxon>
        <taxon>Peloderinae</taxon>
        <taxon>Caenorhabditis</taxon>
    </lineage>
</organism>
<evidence type="ECO:0000313" key="4">
    <source>
        <dbReference type="EMBL" id="CAI5438558.1"/>
    </source>
</evidence>
<evidence type="ECO:0000256" key="3">
    <source>
        <dbReference type="SAM" id="Phobius"/>
    </source>
</evidence>
<dbReference type="EMBL" id="CANHGI010000001">
    <property type="protein sequence ID" value="CAI5438558.1"/>
    <property type="molecule type" value="Genomic_DNA"/>
</dbReference>
<dbReference type="AlphaFoldDB" id="A0A9P1I4X2"/>
<evidence type="ECO:0000256" key="1">
    <source>
        <dbReference type="SAM" id="Coils"/>
    </source>
</evidence>
<keyword evidence="3" id="KW-0812">Transmembrane</keyword>
<comment type="caution">
    <text evidence="4">The sequence shown here is derived from an EMBL/GenBank/DDBJ whole genome shotgun (WGS) entry which is preliminary data.</text>
</comment>
<evidence type="ECO:0000313" key="5">
    <source>
        <dbReference type="Proteomes" id="UP001152747"/>
    </source>
</evidence>
<dbReference type="Proteomes" id="UP001152747">
    <property type="component" value="Unassembled WGS sequence"/>
</dbReference>
<reference evidence="4" key="1">
    <citation type="submission" date="2022-11" db="EMBL/GenBank/DDBJ databases">
        <authorList>
            <person name="Kikuchi T."/>
        </authorList>
    </citation>
    <scope>NUCLEOTIDE SEQUENCE</scope>
    <source>
        <strain evidence="4">PS1010</strain>
    </source>
</reference>
<accession>A0A9P1I4X2</accession>
<dbReference type="OrthoDB" id="5857085at2759"/>
<feature type="compositionally biased region" description="Polar residues" evidence="2">
    <location>
        <begin position="190"/>
        <end position="202"/>
    </location>
</feature>
<evidence type="ECO:0000256" key="2">
    <source>
        <dbReference type="SAM" id="MobiDB-lite"/>
    </source>
</evidence>
<feature type="compositionally biased region" description="Low complexity" evidence="2">
    <location>
        <begin position="230"/>
        <end position="240"/>
    </location>
</feature>
<keyword evidence="3" id="KW-0472">Membrane</keyword>
<feature type="transmembrane region" description="Helical" evidence="3">
    <location>
        <begin position="21"/>
        <end position="42"/>
    </location>
</feature>